<keyword evidence="4 6" id="KW-0720">Serine protease</keyword>
<dbReference type="EMBL" id="PVXQ01000029">
    <property type="protein sequence ID" value="PRR81444.1"/>
    <property type="molecule type" value="Genomic_DNA"/>
</dbReference>
<dbReference type="InterPro" id="IPR034045">
    <property type="entry name" value="Pep_S8_CspA-like"/>
</dbReference>
<sequence>MINTRDCKLYYDSNVGNYLIEYRGNFKDQIDKVSYACGDVITNSLGVIAVSDKNLQQLRRDVPEIVFVDFRDMFVLQDISPSSTDNIASIKINPYLQLTGRGVLIGIVDTGIDYLNQEFMREDGTSRIFSIWDQTIENNTNDSLYIGDTYSNQQINNAINLYKNQGDPYSIVPSKDNIGHGTKAAGIMGARGYSIEFQGIANDSDFVVVKLFPSSNFKKTLEANGIDNVPVYNQSEIVAGLEYLKRVSIESRKPMVIYLGVGSSEGAHDGTNLISRYVSSLGSIRGICLVIGVGNEGASQGHASGNIRNLGDRESIEIRIPKEITSFGFKVWVQKPNRASINIISPTGEDSKLIESKTNKTQQVKYVFLNTDMTVTYYTPENFTGHEVIDIVFISIKPGIWIIQLVGEYITNGRYDIWLTPKGTLPEGTEFIEPDPLNTLTIPSTALNVATIGYFGSDNAILAASGKGFNTNGLVNPDIATLGINILTTQPLGGITTLSGSSAATAVVAGACALLLQWGIINRNDPTMYSKKIISYLMYGAFRSELFKYPSREIGYGNFDLLGTFNVISRAYRNENRIEKIDYTIGKNNFQSCDNDQFIEYYSNNLFIRIPRRNMEEFR</sequence>
<dbReference type="InterPro" id="IPR017310">
    <property type="entry name" value="Pept_S8A_subtilisin_clostridia"/>
</dbReference>
<evidence type="ECO:0000259" key="7">
    <source>
        <dbReference type="Pfam" id="PF00082"/>
    </source>
</evidence>
<proteinExistence type="inferred from homology"/>
<dbReference type="PROSITE" id="PS00136">
    <property type="entry name" value="SUBTILASE_ASP"/>
    <property type="match status" value="1"/>
</dbReference>
<feature type="domain" description="Peptidase S8/S53" evidence="7">
    <location>
        <begin position="438"/>
        <end position="519"/>
    </location>
</feature>
<evidence type="ECO:0000313" key="9">
    <source>
        <dbReference type="Proteomes" id="UP000239471"/>
    </source>
</evidence>
<dbReference type="SUPFAM" id="SSF52743">
    <property type="entry name" value="Subtilisin-like"/>
    <property type="match status" value="1"/>
</dbReference>
<feature type="domain" description="Peptidase S8/S53" evidence="7">
    <location>
        <begin position="100"/>
        <end position="297"/>
    </location>
</feature>
<dbReference type="Gene3D" id="3.40.50.200">
    <property type="entry name" value="Peptidase S8/S53 domain"/>
    <property type="match status" value="1"/>
</dbReference>
<organism evidence="8 9">
    <name type="scientific">Clostridium vincentii</name>
    <dbReference type="NCBI Taxonomy" id="52704"/>
    <lineage>
        <taxon>Bacteria</taxon>
        <taxon>Bacillati</taxon>
        <taxon>Bacillota</taxon>
        <taxon>Clostridia</taxon>
        <taxon>Eubacteriales</taxon>
        <taxon>Clostridiaceae</taxon>
        <taxon>Clostridium</taxon>
    </lineage>
</organism>
<dbReference type="Pfam" id="PF00082">
    <property type="entry name" value="Peptidase_S8"/>
    <property type="match status" value="2"/>
</dbReference>
<evidence type="ECO:0000256" key="6">
    <source>
        <dbReference type="PROSITE-ProRule" id="PRU01240"/>
    </source>
</evidence>
<dbReference type="InterPro" id="IPR023827">
    <property type="entry name" value="Peptidase_S8_Asp-AS"/>
</dbReference>
<dbReference type="OrthoDB" id="2744137at2"/>
<feature type="active site" description="Charge relay system" evidence="5 6">
    <location>
        <position position="180"/>
    </location>
</feature>
<dbReference type="CDD" id="cd07478">
    <property type="entry name" value="Peptidases_S8_CspA-like"/>
    <property type="match status" value="1"/>
</dbReference>
<comment type="caution">
    <text evidence="8">The sequence shown here is derived from an EMBL/GenBank/DDBJ whole genome shotgun (WGS) entry which is preliminary data.</text>
</comment>
<dbReference type="PANTHER" id="PTHR43806:SF11">
    <property type="entry name" value="CEREVISIN-RELATED"/>
    <property type="match status" value="1"/>
</dbReference>
<dbReference type="PANTHER" id="PTHR43806">
    <property type="entry name" value="PEPTIDASE S8"/>
    <property type="match status" value="1"/>
</dbReference>
<dbReference type="InterPro" id="IPR036852">
    <property type="entry name" value="Peptidase_S8/S53_dom_sf"/>
</dbReference>
<dbReference type="Proteomes" id="UP000239471">
    <property type="component" value="Unassembled WGS sequence"/>
</dbReference>
<gene>
    <name evidence="8" type="ORF">CLVI_24710</name>
</gene>
<evidence type="ECO:0000313" key="8">
    <source>
        <dbReference type="EMBL" id="PRR81444.1"/>
    </source>
</evidence>
<dbReference type="InterPro" id="IPR050131">
    <property type="entry name" value="Peptidase_S8_subtilisin-like"/>
</dbReference>
<name>A0A2T0BC29_9CLOT</name>
<dbReference type="InterPro" id="IPR015500">
    <property type="entry name" value="Peptidase_S8_subtilisin-rel"/>
</dbReference>
<keyword evidence="2 6" id="KW-0645">Protease</keyword>
<evidence type="ECO:0000256" key="2">
    <source>
        <dbReference type="ARBA" id="ARBA00022670"/>
    </source>
</evidence>
<dbReference type="GO" id="GO:0006508">
    <property type="term" value="P:proteolysis"/>
    <property type="evidence" value="ECO:0007669"/>
    <property type="project" value="UniProtKB-KW"/>
</dbReference>
<keyword evidence="3 6" id="KW-0378">Hydrolase</keyword>
<dbReference type="RefSeq" id="WP_106060406.1">
    <property type="nucleotide sequence ID" value="NZ_PVXQ01000029.1"/>
</dbReference>
<evidence type="ECO:0000256" key="3">
    <source>
        <dbReference type="ARBA" id="ARBA00022801"/>
    </source>
</evidence>
<dbReference type="PROSITE" id="PS51892">
    <property type="entry name" value="SUBTILASE"/>
    <property type="match status" value="1"/>
</dbReference>
<dbReference type="PIRSF" id="PIRSF037894">
    <property type="entry name" value="Subtilisin_rel_CspABC"/>
    <property type="match status" value="1"/>
</dbReference>
<evidence type="ECO:0000256" key="4">
    <source>
        <dbReference type="ARBA" id="ARBA00022825"/>
    </source>
</evidence>
<keyword evidence="9" id="KW-1185">Reference proteome</keyword>
<protein>
    <submittedName>
        <fullName evidence="8">Subtilase family protein</fullName>
    </submittedName>
</protein>
<accession>A0A2T0BC29</accession>
<dbReference type="Gene3D" id="2.60.120.1290">
    <property type="match status" value="1"/>
</dbReference>
<dbReference type="GO" id="GO:0004252">
    <property type="term" value="F:serine-type endopeptidase activity"/>
    <property type="evidence" value="ECO:0007669"/>
    <property type="project" value="UniProtKB-UniRule"/>
</dbReference>
<evidence type="ECO:0000256" key="5">
    <source>
        <dbReference type="PIRSR" id="PIRSR615500-1"/>
    </source>
</evidence>
<reference evidence="8 9" key="1">
    <citation type="submission" date="2018-03" db="EMBL/GenBank/DDBJ databases">
        <title>Genome sequence of Clostridium vincentii DSM 10228.</title>
        <authorList>
            <person name="Poehlein A."/>
            <person name="Daniel R."/>
        </authorList>
    </citation>
    <scope>NUCLEOTIDE SEQUENCE [LARGE SCALE GENOMIC DNA]</scope>
    <source>
        <strain evidence="8 9">DSM 10228</strain>
    </source>
</reference>
<comment type="similarity">
    <text evidence="1 6">Belongs to the peptidase S8 family.</text>
</comment>
<dbReference type="PRINTS" id="PR00723">
    <property type="entry name" value="SUBTILISIN"/>
</dbReference>
<dbReference type="InterPro" id="IPR000209">
    <property type="entry name" value="Peptidase_S8/S53_dom"/>
</dbReference>
<dbReference type="AlphaFoldDB" id="A0A2T0BC29"/>
<feature type="active site" description="Charge relay system" evidence="5 6">
    <location>
        <position position="502"/>
    </location>
</feature>
<feature type="active site" description="Charge relay system" evidence="5 6">
    <location>
        <position position="109"/>
    </location>
</feature>
<evidence type="ECO:0000256" key="1">
    <source>
        <dbReference type="ARBA" id="ARBA00011073"/>
    </source>
</evidence>